<proteinExistence type="predicted"/>
<gene>
    <name evidence="1" type="ORF">LCGC14_2551900</name>
</gene>
<sequence>SRRLPKTLDFSRLGPLTRIICVHARVIITNRFDWTQEEVPESLCGLYVKAGTDYHIEQPNEMCSRHWWTIPPTDASRQETHTSRLVRHLPSLAYFVWPPTEDVDHEYRPGIFAMYPLTRICVIESEDGSHLDTVTSITEQGCSLVVGTERE</sequence>
<organism evidence="1">
    <name type="scientific">marine sediment metagenome</name>
    <dbReference type="NCBI Taxonomy" id="412755"/>
    <lineage>
        <taxon>unclassified sequences</taxon>
        <taxon>metagenomes</taxon>
        <taxon>ecological metagenomes</taxon>
    </lineage>
</organism>
<comment type="caution">
    <text evidence="1">The sequence shown here is derived from an EMBL/GenBank/DDBJ whole genome shotgun (WGS) entry which is preliminary data.</text>
</comment>
<accession>A0A0F9DFP7</accession>
<reference evidence="1" key="1">
    <citation type="journal article" date="2015" name="Nature">
        <title>Complex archaea that bridge the gap between prokaryotes and eukaryotes.</title>
        <authorList>
            <person name="Spang A."/>
            <person name="Saw J.H."/>
            <person name="Jorgensen S.L."/>
            <person name="Zaremba-Niedzwiedzka K."/>
            <person name="Martijn J."/>
            <person name="Lind A.E."/>
            <person name="van Eijk R."/>
            <person name="Schleper C."/>
            <person name="Guy L."/>
            <person name="Ettema T.J."/>
        </authorList>
    </citation>
    <scope>NUCLEOTIDE SEQUENCE</scope>
</reference>
<feature type="non-terminal residue" evidence="1">
    <location>
        <position position="1"/>
    </location>
</feature>
<protein>
    <submittedName>
        <fullName evidence="1">Uncharacterized protein</fullName>
    </submittedName>
</protein>
<name>A0A0F9DFP7_9ZZZZ</name>
<dbReference type="EMBL" id="LAZR01041904">
    <property type="protein sequence ID" value="KKL10833.1"/>
    <property type="molecule type" value="Genomic_DNA"/>
</dbReference>
<evidence type="ECO:0000313" key="1">
    <source>
        <dbReference type="EMBL" id="KKL10833.1"/>
    </source>
</evidence>
<dbReference type="AlphaFoldDB" id="A0A0F9DFP7"/>